<proteinExistence type="predicted"/>
<dbReference type="InterPro" id="IPR025965">
    <property type="entry name" value="FlgD/Vpr_Ig-like"/>
</dbReference>
<reference evidence="5 6" key="1">
    <citation type="journal article" date="2017" name="Syst. Appl. Microbiol.">
        <title>Soybeans inoculated with root zone soils of Canadian native legumes harbour diverse and novel Bradyrhizobium spp. that possess agricultural potential.</title>
        <authorList>
            <person name="Bromfield E.S.P."/>
            <person name="Cloutier S."/>
            <person name="Tambong J.T."/>
            <person name="Tran Thi T.V."/>
        </authorList>
    </citation>
    <scope>NUCLEOTIDE SEQUENCE [LARGE SCALE GENOMIC DNA]</scope>
    <source>
        <strain evidence="5 6">323S2</strain>
    </source>
</reference>
<gene>
    <name evidence="5" type="ORF">G6321_00003195</name>
    <name evidence="4" type="ORF">G6321_55000</name>
</gene>
<evidence type="ECO:0000259" key="1">
    <source>
        <dbReference type="Pfam" id="PF12902"/>
    </source>
</evidence>
<geneLocation type="plasmid" evidence="5 6">
    <name>pBb323S2c</name>
</geneLocation>
<dbReference type="InterPro" id="IPR028203">
    <property type="entry name" value="PSII_CF48-like_dom"/>
</dbReference>
<dbReference type="EMBL" id="CP088279">
    <property type="protein sequence ID" value="UGX89805.1"/>
    <property type="molecule type" value="Genomic_DNA"/>
</dbReference>
<evidence type="ECO:0000313" key="6">
    <source>
        <dbReference type="Proteomes" id="UP000564836"/>
    </source>
</evidence>
<dbReference type="PANTHER" id="PTHR34400:SF4">
    <property type="entry name" value="MEMBRANE PROTEIN"/>
    <property type="match status" value="1"/>
</dbReference>
<dbReference type="CDD" id="cd15482">
    <property type="entry name" value="Sialidase_non-viral"/>
    <property type="match status" value="1"/>
</dbReference>
<dbReference type="RefSeq" id="WP_166354678.1">
    <property type="nucleotide sequence ID" value="NZ_CP049702.1"/>
</dbReference>
<feature type="domain" description="Photosynthesis system II assembly factor Ycf48/Hcf136-like" evidence="3">
    <location>
        <begin position="114"/>
        <end position="256"/>
    </location>
</feature>
<dbReference type="EMBL" id="JACBFH010000005">
    <property type="protein sequence ID" value="NYY96989.1"/>
    <property type="molecule type" value="Genomic_DNA"/>
</dbReference>
<sequence length="915" mass="98972">MNRFQRVIEILDRAVGGPNAPVGFHGAVWRNISRNDFVARKIFGLQLVAVGDGAGSNLVKALKGEAPFGADLAEPPPDATFSRMPSGLSPVPPSEIAFIETWINEGCLEDDVPSAVVPTWRRTNAPIASRRTDDIWFIDPRVGWAVNSDGNIIKTEDGGENWVPQHSTPGVYLRSVAFANANVGWVGTLTRSRRLLRTTNGGTTWSVVTPLPPNAPVAVCGLSVVSELVVYASGTNRPSDVPAMMKTVDGGATWTAWDMSAHASILIDTYFTDALHGWVVGGKTDEAAPTTRDKVKPVILETTDGGATWTNRLAGQEAEFPFGEWGWKIFFVNSQLGFVSLENFDAAAVARTTDGGRTWIRMAVEDGQGNANLEGVGFADDRRGWVGGWGSRDLSKGYSSATVDGGATWAAANQIGLFINRFRFFGNPVTVGYASGDTVYKYSSDPIPVASAALTAAQDATIPLLPNGRTIASGASIPINMRVPVGTKRLTLDVWDRFGVEVGRLLDEIRPRDGQRVFDWDGTDVRGATVPMGDYIIRMTADDVTASSIVTRASAPPSVARTGGRRDATLRLSSAPRRASRSTVAALMTEATPPERDLQWLKEALQIAIQLELATLPPYLTAYWTIKQEDHEAKASISEIWREEMAHFGLVCNLLVAIGGTPLLTDAAVVPTYPGPLPGGVRPGLIVPLRKLDKAQAKIFMEIEYPQDGPLPSAVAGAGTTFDSIGEFYGAILATFQKENPTLKLDRQLRSSGVGVYKIGTMARVEETIRLINLQGEGSNVTPEEGPGDLAHYYRFGQIYNEKRYVRNPATGKWGYDPAATLPLPETWEMADIPAGGYLQAEVPDMATWDLIQTFDQRYSNMLRLLETAWLNGNQPSLFEAISEMGQMASVASQLVAKPRAEGAGTYGPCFRYVS</sequence>
<evidence type="ECO:0000259" key="2">
    <source>
        <dbReference type="Pfam" id="PF13860"/>
    </source>
</evidence>
<dbReference type="InterPro" id="IPR009078">
    <property type="entry name" value="Ferritin-like_SF"/>
</dbReference>
<protein>
    <submittedName>
        <fullName evidence="5">YCF48-related protein</fullName>
    </submittedName>
</protein>
<dbReference type="Gene3D" id="2.130.10.10">
    <property type="entry name" value="YVTN repeat-like/Quinoprotein amine dehydrogenase"/>
    <property type="match status" value="1"/>
</dbReference>
<dbReference type="Pfam" id="PF13860">
    <property type="entry name" value="FlgD_ig"/>
    <property type="match status" value="1"/>
</dbReference>
<dbReference type="Pfam" id="PF12902">
    <property type="entry name" value="Ferritin-like"/>
    <property type="match status" value="1"/>
</dbReference>
<organism evidence="4">
    <name type="scientific">Bradyrhizobium barranii subsp. barranii</name>
    <dbReference type="NCBI Taxonomy" id="2823807"/>
    <lineage>
        <taxon>Bacteria</taxon>
        <taxon>Pseudomonadati</taxon>
        <taxon>Pseudomonadota</taxon>
        <taxon>Alphaproteobacteria</taxon>
        <taxon>Hyphomicrobiales</taxon>
        <taxon>Nitrobacteraceae</taxon>
        <taxon>Bradyrhizobium</taxon>
        <taxon>Bradyrhizobium barranii</taxon>
    </lineage>
</organism>
<dbReference type="SUPFAM" id="SSF47240">
    <property type="entry name" value="Ferritin-like"/>
    <property type="match status" value="1"/>
</dbReference>
<keyword evidence="5" id="KW-0614">Plasmid</keyword>
<dbReference type="SUPFAM" id="SSF110296">
    <property type="entry name" value="Oligoxyloglucan reducing end-specific cellobiohydrolase"/>
    <property type="match status" value="2"/>
</dbReference>
<dbReference type="Gene3D" id="1.20.1260.10">
    <property type="match status" value="1"/>
</dbReference>
<dbReference type="Gene3D" id="2.60.40.4070">
    <property type="match status" value="1"/>
</dbReference>
<dbReference type="AlphaFoldDB" id="A0A7Z0QNT7"/>
<dbReference type="InterPro" id="IPR015943">
    <property type="entry name" value="WD40/YVTN_repeat-like_dom_sf"/>
</dbReference>
<dbReference type="InterPro" id="IPR012347">
    <property type="entry name" value="Ferritin-like"/>
</dbReference>
<feature type="domain" description="Iminophenyl-pyruvate dimer synthase" evidence="1">
    <location>
        <begin position="605"/>
        <end position="800"/>
    </location>
</feature>
<dbReference type="Pfam" id="PF14870">
    <property type="entry name" value="PSII_BNR"/>
    <property type="match status" value="1"/>
</dbReference>
<evidence type="ECO:0000313" key="4">
    <source>
        <dbReference type="EMBL" id="NYY96989.1"/>
    </source>
</evidence>
<dbReference type="CDD" id="cd00657">
    <property type="entry name" value="Ferritin_like"/>
    <property type="match status" value="1"/>
</dbReference>
<evidence type="ECO:0000313" key="5">
    <source>
        <dbReference type="EMBL" id="UGX89805.1"/>
    </source>
</evidence>
<name>A0A7Z0QNT7_9BRAD</name>
<feature type="domain" description="FlgD/Vpr Ig-like" evidence="2">
    <location>
        <begin position="473"/>
        <end position="542"/>
    </location>
</feature>
<dbReference type="Proteomes" id="UP000564836">
    <property type="component" value="Plasmid pBb323S2c"/>
</dbReference>
<accession>A0A7Z0QNT7</accession>
<dbReference type="PANTHER" id="PTHR34400">
    <property type="match status" value="1"/>
</dbReference>
<evidence type="ECO:0000259" key="3">
    <source>
        <dbReference type="Pfam" id="PF14870"/>
    </source>
</evidence>
<dbReference type="InterPro" id="IPR026820">
    <property type="entry name" value="VioB/RebD_dom"/>
</dbReference>
<reference evidence="5 6" key="3">
    <citation type="journal article" date="2022" name="Int. J. Syst. Evol. Microbiol.">
        <title>Strains of Bradyrhizobium barranii sp. nov. associated with legumes native to Canada are symbionts of soybeans and belong to different subspecies (subsp. barranii subsp. nov. and subsp. apii subsp. nov.) and symbiovars (sv. glycinearum and sv. septentrionale).</title>
        <authorList>
            <person name="Bromfield E.S.P."/>
            <person name="Cloutier S."/>
            <person name="Wasai-Hara S."/>
            <person name="Minamisawa K."/>
        </authorList>
    </citation>
    <scope>NUCLEOTIDE SEQUENCE [LARGE SCALE GENOMIC DNA]</scope>
    <source>
        <strain evidence="5 6">323S2</strain>
        <plasmid evidence="6">pBb323S2c</plasmid>
    </source>
</reference>
<reference evidence="4" key="2">
    <citation type="submission" date="2020-06" db="EMBL/GenBank/DDBJ databases">
        <title>Whole Genome Sequence of Bradyrhizobium sp. Strain 323S2.</title>
        <authorList>
            <person name="Bromfield E.S.P."/>
        </authorList>
    </citation>
    <scope>NUCLEOTIDE SEQUENCE [LARGE SCALE GENOMIC DNA]</scope>
    <source>
        <strain evidence="4">323S2</strain>
    </source>
</reference>